<protein>
    <recommendedName>
        <fullName evidence="3">DUF4408 domain-containing protein</fullName>
    </recommendedName>
</protein>
<gene>
    <name evidence="4" type="ORF">Nepgr_005922</name>
</gene>
<keyword evidence="5" id="KW-1185">Reference proteome</keyword>
<dbReference type="PANTHER" id="PTHR33098">
    <property type="entry name" value="COTTON FIBER (DUF761)"/>
    <property type="match status" value="1"/>
</dbReference>
<dbReference type="InterPro" id="IPR008480">
    <property type="entry name" value="DUF761_pln"/>
</dbReference>
<evidence type="ECO:0000313" key="4">
    <source>
        <dbReference type="EMBL" id="GMH04083.1"/>
    </source>
</evidence>
<feature type="region of interest" description="Disordered" evidence="1">
    <location>
        <begin position="122"/>
        <end position="144"/>
    </location>
</feature>
<dbReference type="InterPro" id="IPR025520">
    <property type="entry name" value="DUF4408"/>
</dbReference>
<dbReference type="Pfam" id="PF14364">
    <property type="entry name" value="DUF4408"/>
    <property type="match status" value="1"/>
</dbReference>
<reference evidence="4" key="1">
    <citation type="submission" date="2023-05" db="EMBL/GenBank/DDBJ databases">
        <title>Nepenthes gracilis genome sequencing.</title>
        <authorList>
            <person name="Fukushima K."/>
        </authorList>
    </citation>
    <scope>NUCLEOTIDE SEQUENCE</scope>
    <source>
        <strain evidence="4">SING2019-196</strain>
    </source>
</reference>
<keyword evidence="2" id="KW-0812">Transmembrane</keyword>
<feature type="compositionally biased region" description="Basic and acidic residues" evidence="1">
    <location>
        <begin position="187"/>
        <end position="240"/>
    </location>
</feature>
<evidence type="ECO:0000256" key="1">
    <source>
        <dbReference type="SAM" id="MobiDB-lite"/>
    </source>
</evidence>
<accession>A0AAD3S472</accession>
<evidence type="ECO:0000313" key="5">
    <source>
        <dbReference type="Proteomes" id="UP001279734"/>
    </source>
</evidence>
<dbReference type="Pfam" id="PF05553">
    <property type="entry name" value="DUF761"/>
    <property type="match status" value="1"/>
</dbReference>
<dbReference type="PANTHER" id="PTHR33098:SF57">
    <property type="entry name" value="DUF4408 DOMAIN PROTEIN"/>
    <property type="match status" value="1"/>
</dbReference>
<feature type="region of interest" description="Disordered" evidence="1">
    <location>
        <begin position="162"/>
        <end position="251"/>
    </location>
</feature>
<feature type="transmembrane region" description="Helical" evidence="2">
    <location>
        <begin position="17"/>
        <end position="36"/>
    </location>
</feature>
<feature type="region of interest" description="Disordered" evidence="1">
    <location>
        <begin position="77"/>
        <end position="100"/>
    </location>
</feature>
<evidence type="ECO:0000256" key="2">
    <source>
        <dbReference type="SAM" id="Phobius"/>
    </source>
</evidence>
<comment type="caution">
    <text evidence="4">The sequence shown here is derived from an EMBL/GenBank/DDBJ whole genome shotgun (WGS) entry which is preliminary data.</text>
</comment>
<keyword evidence="2" id="KW-0472">Membrane</keyword>
<feature type="compositionally biased region" description="Polar residues" evidence="1">
    <location>
        <begin position="241"/>
        <end position="250"/>
    </location>
</feature>
<dbReference type="Proteomes" id="UP001279734">
    <property type="component" value="Unassembled WGS sequence"/>
</dbReference>
<proteinExistence type="predicted"/>
<name>A0AAD3S472_NEPGR</name>
<keyword evidence="2" id="KW-1133">Transmembrane helix</keyword>
<feature type="domain" description="DUF4408" evidence="3">
    <location>
        <begin position="6"/>
        <end position="34"/>
    </location>
</feature>
<dbReference type="AlphaFoldDB" id="A0AAD3S472"/>
<dbReference type="EMBL" id="BSYO01000004">
    <property type="protein sequence ID" value="GMH04083.1"/>
    <property type="molecule type" value="Genomic_DNA"/>
</dbReference>
<feature type="compositionally biased region" description="Low complexity" evidence="1">
    <location>
        <begin position="172"/>
        <end position="186"/>
    </location>
</feature>
<organism evidence="4 5">
    <name type="scientific">Nepenthes gracilis</name>
    <name type="common">Slender pitcher plant</name>
    <dbReference type="NCBI Taxonomy" id="150966"/>
    <lineage>
        <taxon>Eukaryota</taxon>
        <taxon>Viridiplantae</taxon>
        <taxon>Streptophyta</taxon>
        <taxon>Embryophyta</taxon>
        <taxon>Tracheophyta</taxon>
        <taxon>Spermatophyta</taxon>
        <taxon>Magnoliopsida</taxon>
        <taxon>eudicotyledons</taxon>
        <taxon>Gunneridae</taxon>
        <taxon>Pentapetalae</taxon>
        <taxon>Caryophyllales</taxon>
        <taxon>Nepenthaceae</taxon>
        <taxon>Nepenthes</taxon>
    </lineage>
</organism>
<evidence type="ECO:0000259" key="3">
    <source>
        <dbReference type="Pfam" id="PF14364"/>
    </source>
</evidence>
<sequence length="290" mass="32067">MVVIGAFMASWFSPTNLFVLVNVTVATIVVISSFGTRKQQHERQPLGERSPPLARAPSLFSRVTSFNFSQIHRSVEQGPFPHSSAGVETPDDEKPPPLARAPSLLSRVCSFNFSHFHRNVEQGPFPHSTAGVETPDDEKPPQLDRAPSLLSRVASFNFSFYRSTQHDPSPPSAATLTDTTTLNENESPGRDEGGGGERERDTHAWSCDRHVTRTKSEPEQRPAEASDKTKMMKSASEKSVRQGSEGTWTASLGHDLDVDAKADDFIGRFKQQLKLERLESLIRRRSAAAQ</sequence>